<organism evidence="1 2">
    <name type="scientific">Ascodesmis nigricans</name>
    <dbReference type="NCBI Taxonomy" id="341454"/>
    <lineage>
        <taxon>Eukaryota</taxon>
        <taxon>Fungi</taxon>
        <taxon>Dikarya</taxon>
        <taxon>Ascomycota</taxon>
        <taxon>Pezizomycotina</taxon>
        <taxon>Pezizomycetes</taxon>
        <taxon>Pezizales</taxon>
        <taxon>Ascodesmidaceae</taxon>
        <taxon>Ascodesmis</taxon>
    </lineage>
</organism>
<proteinExistence type="predicted"/>
<evidence type="ECO:0000313" key="1">
    <source>
        <dbReference type="EMBL" id="TGZ82421.1"/>
    </source>
</evidence>
<evidence type="ECO:0000313" key="2">
    <source>
        <dbReference type="Proteomes" id="UP000298138"/>
    </source>
</evidence>
<gene>
    <name evidence="1" type="ORF">EX30DRAFT_184918</name>
</gene>
<dbReference type="Proteomes" id="UP000298138">
    <property type="component" value="Unassembled WGS sequence"/>
</dbReference>
<sequence>MFRPEILKKKVLACLVFSPAVYRRALPQYLLLRTSRTIHRVKWRYRREPYVLKHIVDIQSIRLIPGNGDGQHILSIKPPQ</sequence>
<dbReference type="EMBL" id="ML220115">
    <property type="protein sequence ID" value="TGZ82421.1"/>
    <property type="molecule type" value="Genomic_DNA"/>
</dbReference>
<accession>A0A4S2N088</accession>
<protein>
    <submittedName>
        <fullName evidence="1">Uncharacterized protein</fullName>
    </submittedName>
</protein>
<reference evidence="1 2" key="1">
    <citation type="submission" date="2019-04" db="EMBL/GenBank/DDBJ databases">
        <title>Comparative genomics and transcriptomics to analyze fruiting body development in filamentous ascomycetes.</title>
        <authorList>
            <consortium name="DOE Joint Genome Institute"/>
            <person name="Lutkenhaus R."/>
            <person name="Traeger S."/>
            <person name="Breuer J."/>
            <person name="Kuo A."/>
            <person name="Lipzen A."/>
            <person name="Pangilinan J."/>
            <person name="Dilworth D."/>
            <person name="Sandor L."/>
            <person name="Poggeler S."/>
            <person name="Barry K."/>
            <person name="Grigoriev I.V."/>
            <person name="Nowrousian M."/>
        </authorList>
    </citation>
    <scope>NUCLEOTIDE SEQUENCE [LARGE SCALE GENOMIC DNA]</scope>
    <source>
        <strain evidence="1 2">CBS 389.68</strain>
    </source>
</reference>
<dbReference type="AlphaFoldDB" id="A0A4S2N088"/>
<name>A0A4S2N088_9PEZI</name>
<dbReference type="InParanoid" id="A0A4S2N088"/>
<keyword evidence="2" id="KW-1185">Reference proteome</keyword>